<dbReference type="GO" id="GO:0007286">
    <property type="term" value="P:spermatid development"/>
    <property type="evidence" value="ECO:0007669"/>
    <property type="project" value="TreeGrafter"/>
</dbReference>
<dbReference type="FunFam" id="2.20.110.10:FF:000002">
    <property type="entry name" value="Phosphatidylinositol 4-phosphate 5-kinase 8"/>
    <property type="match status" value="1"/>
</dbReference>
<proteinExistence type="predicted"/>
<dbReference type="Gene3D" id="2.20.110.10">
    <property type="entry name" value="Histone H3 K4-specific methyltransferase SET7/9 N-terminal domain"/>
    <property type="match status" value="3"/>
</dbReference>
<reference evidence="3" key="1">
    <citation type="submission" date="2020-11" db="EMBL/GenBank/DDBJ databases">
        <authorList>
            <person name="Tran Van P."/>
        </authorList>
    </citation>
    <scope>NUCLEOTIDE SEQUENCE</scope>
</reference>
<dbReference type="SMART" id="SM00698">
    <property type="entry name" value="MORN"/>
    <property type="match status" value="5"/>
</dbReference>
<keyword evidence="1" id="KW-0677">Repeat</keyword>
<dbReference type="GO" id="GO:0035082">
    <property type="term" value="P:axoneme assembly"/>
    <property type="evidence" value="ECO:0007669"/>
    <property type="project" value="TreeGrafter"/>
</dbReference>
<feature type="region of interest" description="Disordered" evidence="2">
    <location>
        <begin position="327"/>
        <end position="416"/>
    </location>
</feature>
<dbReference type="AlphaFoldDB" id="A0A7R9PBB3"/>
<dbReference type="PANTHER" id="PTHR43215">
    <property type="entry name" value="RADIAL SPOKE HEAD 1 HOMOLOG"/>
    <property type="match status" value="1"/>
</dbReference>
<name>A0A7R9PBB3_TIMCA</name>
<feature type="region of interest" description="Disordered" evidence="2">
    <location>
        <begin position="35"/>
        <end position="59"/>
    </location>
</feature>
<sequence>MINRPQYNRPGSKPDLPIIGSLVYCKSDTLDRAASEEYEGGRNDSNQRHGQGRALLPNGDVYEGKYRNGKRHGGGLYVFRGGARYEGQWKKGVKHGEGRFHYPDGSWYEGEWKRDMRHGYGAYHYPNGDVYEGSWRKNLRHGLGTYTYQSSGTKFMGSWVDETMEGRGQLIHPKHRYHGTWGKNLVRGALSLGAFHGTEAWGFPWDVGQEPGERCFVTRGFPWNRGLVRGTVTRGFPWDRGLPEGPGVYTFSLKWMQLGQYVHMKVSDQDLAEALDEERAEEGAKDPSAIPRGVVALWRATKVGKYDPSLLPAEPVPVTITDSVQSIESVEPPEGAGVKAEEPSEGAGENREEPPEEAEETLEEPQAPEQDVQDESPKGAERLASQELQEDVQPEPENVQPEVSVEDNPETEDEDF</sequence>
<organism evidence="3">
    <name type="scientific">Timema californicum</name>
    <name type="common">California timema</name>
    <name type="synonym">Walking stick</name>
    <dbReference type="NCBI Taxonomy" id="61474"/>
    <lineage>
        <taxon>Eukaryota</taxon>
        <taxon>Metazoa</taxon>
        <taxon>Ecdysozoa</taxon>
        <taxon>Arthropoda</taxon>
        <taxon>Hexapoda</taxon>
        <taxon>Insecta</taxon>
        <taxon>Pterygota</taxon>
        <taxon>Neoptera</taxon>
        <taxon>Polyneoptera</taxon>
        <taxon>Phasmatodea</taxon>
        <taxon>Timematodea</taxon>
        <taxon>Timematoidea</taxon>
        <taxon>Timematidae</taxon>
        <taxon>Timema</taxon>
    </lineage>
</organism>
<dbReference type="GO" id="GO:0005634">
    <property type="term" value="C:nucleus"/>
    <property type="evidence" value="ECO:0007669"/>
    <property type="project" value="TreeGrafter"/>
</dbReference>
<evidence type="ECO:0000313" key="3">
    <source>
        <dbReference type="EMBL" id="CAD7576929.1"/>
    </source>
</evidence>
<evidence type="ECO:0000256" key="1">
    <source>
        <dbReference type="ARBA" id="ARBA00022737"/>
    </source>
</evidence>
<dbReference type="PANTHER" id="PTHR43215:SF14">
    <property type="entry name" value="RADIAL SPOKE HEAD 1 HOMOLOG"/>
    <property type="match status" value="1"/>
</dbReference>
<feature type="compositionally biased region" description="Basic and acidic residues" evidence="2">
    <location>
        <begin position="35"/>
        <end position="47"/>
    </location>
</feature>
<dbReference type="SUPFAM" id="SSF82185">
    <property type="entry name" value="Histone H3 K4-specific methyltransferase SET7/9 N-terminal domain"/>
    <property type="match status" value="1"/>
</dbReference>
<gene>
    <name evidence="3" type="ORF">TCMB3V08_LOCUS9489</name>
</gene>
<dbReference type="InterPro" id="IPR003409">
    <property type="entry name" value="MORN"/>
</dbReference>
<dbReference type="GO" id="GO:0031514">
    <property type="term" value="C:motile cilium"/>
    <property type="evidence" value="ECO:0007669"/>
    <property type="project" value="TreeGrafter"/>
</dbReference>
<dbReference type="Pfam" id="PF02493">
    <property type="entry name" value="MORN"/>
    <property type="match status" value="6"/>
</dbReference>
<protein>
    <submittedName>
        <fullName evidence="3">(California timema) hypothetical protein</fullName>
    </submittedName>
</protein>
<feature type="compositionally biased region" description="Acidic residues" evidence="2">
    <location>
        <begin position="354"/>
        <end position="363"/>
    </location>
</feature>
<dbReference type="EMBL" id="OE184859">
    <property type="protein sequence ID" value="CAD7576929.1"/>
    <property type="molecule type" value="Genomic_DNA"/>
</dbReference>
<evidence type="ECO:0000256" key="2">
    <source>
        <dbReference type="SAM" id="MobiDB-lite"/>
    </source>
</evidence>
<accession>A0A7R9PBB3</accession>
<feature type="compositionally biased region" description="Acidic residues" evidence="2">
    <location>
        <begin position="404"/>
        <end position="416"/>
    </location>
</feature>